<keyword evidence="3" id="KW-1185">Reference proteome</keyword>
<dbReference type="RefSeq" id="WP_009181400.1">
    <property type="nucleotide sequence ID" value="NZ_CM001368.1"/>
</dbReference>
<evidence type="ECO:0000313" key="2">
    <source>
        <dbReference type="EMBL" id="EHJ48015.1"/>
    </source>
</evidence>
<protein>
    <recommendedName>
        <fullName evidence="4">Twin-arginine translocation pathway signal</fullName>
    </recommendedName>
</protein>
<dbReference type="PANTHER" id="PTHR43737:SF1">
    <property type="entry name" value="DUF1501 DOMAIN-CONTAINING PROTEIN"/>
    <property type="match status" value="1"/>
</dbReference>
<dbReference type="InterPro" id="IPR010869">
    <property type="entry name" value="DUF1501"/>
</dbReference>
<gene>
    <name evidence="2" type="ORF">DFW101_2009</name>
</gene>
<name>G7Q6T0_9BACT</name>
<dbReference type="OrthoDB" id="9779968at2"/>
<dbReference type="eggNOG" id="COG4102">
    <property type="taxonomic scope" value="Bacteria"/>
</dbReference>
<dbReference type="STRING" id="694327.DFW101_2009"/>
<evidence type="ECO:0000313" key="3">
    <source>
        <dbReference type="Proteomes" id="UP000004662"/>
    </source>
</evidence>
<dbReference type="AlphaFoldDB" id="G7Q6T0"/>
<feature type="region of interest" description="Disordered" evidence="1">
    <location>
        <begin position="26"/>
        <end position="50"/>
    </location>
</feature>
<dbReference type="HOGENOM" id="CLU_032896_3_1_7"/>
<organism evidence="2 3">
    <name type="scientific">Solidesulfovibrio carbinoliphilus subsp. oakridgensis</name>
    <dbReference type="NCBI Taxonomy" id="694327"/>
    <lineage>
        <taxon>Bacteria</taxon>
        <taxon>Pseudomonadati</taxon>
        <taxon>Thermodesulfobacteriota</taxon>
        <taxon>Desulfovibrionia</taxon>
        <taxon>Desulfovibrionales</taxon>
        <taxon>Desulfovibrionaceae</taxon>
        <taxon>Solidesulfovibrio</taxon>
    </lineage>
</organism>
<sequence length="424" mass="42921">MRRREVLEFLAGLGLAGLLGPAGALAARRGRGGKGPEARTPGKAGEAGKPSWRAGKQLVVVLLQGGPDGLSVAAPTGDPLYRYLRPTTGLARDCGGPDLGRGFVLHPAMAALAPYYAKKNLAVIPACGLAGVPAVHAGAMAAFARGGAGAAKGGRGGWLGRLSLALGGGGGQMLVASQSEAYAGAPHYNMIAPGRGPSLPGLPVEDQTLFEAEARLFAGKEPLARSFMAGREARQDLLARLLEESRRAAAGAIPAPAFPDFAERFGRELAKRRDAALAFVAVGGFDTHSGQGGATGYLADRLGDAAQGLANLAVGLGRAFEDTVVVALGEFGRSARENGFGGTDNGQGGTMLVLGGPVAGGLVHGDWPGLAAHRLAGGRDIAVATDWRDVAARLAVRHLGLPEARVGEIFPGFSPASAPPPVLG</sequence>
<accession>G7Q6T0</accession>
<evidence type="ECO:0008006" key="4">
    <source>
        <dbReference type="Google" id="ProtNLM"/>
    </source>
</evidence>
<dbReference type="Proteomes" id="UP000004662">
    <property type="component" value="Chromosome"/>
</dbReference>
<proteinExistence type="predicted"/>
<reference evidence="3" key="1">
    <citation type="journal article" date="2015" name="Genome Announc.">
        <title>High-Quality Draft Genome Sequence of Desulfovibrio carbinoliphilus FW-101-2B, an Organic Acid-Oxidizing Sulfate-Reducing Bacterium Isolated from Uranium(VI)-Contaminated Groundwater.</title>
        <authorList>
            <person name="Ramsay B.D."/>
            <person name="Hwang C."/>
            <person name="Woo H.L."/>
            <person name="Carroll S.L."/>
            <person name="Lucas S."/>
            <person name="Han J."/>
            <person name="Lapidus A.L."/>
            <person name="Cheng J.F."/>
            <person name="Goodwin L.A."/>
            <person name="Pitluck S."/>
            <person name="Peters L."/>
            <person name="Chertkov O."/>
            <person name="Held B."/>
            <person name="Detter J.C."/>
            <person name="Han C.S."/>
            <person name="Tapia R."/>
            <person name="Land M.L."/>
            <person name="Hauser L.J."/>
            <person name="Kyrpides N.C."/>
            <person name="Ivanova N.N."/>
            <person name="Mikhailova N."/>
            <person name="Pagani I."/>
            <person name="Woyke T."/>
            <person name="Arkin A.P."/>
            <person name="Dehal P."/>
            <person name="Chivian D."/>
            <person name="Criddle C.S."/>
            <person name="Wu W."/>
            <person name="Chakraborty R."/>
            <person name="Hazen T.C."/>
            <person name="Fields M.W."/>
        </authorList>
    </citation>
    <scope>NUCLEOTIDE SEQUENCE [LARGE SCALE GENOMIC DNA]</scope>
    <source>
        <strain evidence="3">FW-101-2B</strain>
    </source>
</reference>
<dbReference type="EMBL" id="CM001368">
    <property type="protein sequence ID" value="EHJ48015.1"/>
    <property type="molecule type" value="Genomic_DNA"/>
</dbReference>
<dbReference type="Pfam" id="PF07394">
    <property type="entry name" value="DUF1501"/>
    <property type="match status" value="1"/>
</dbReference>
<evidence type="ECO:0000256" key="1">
    <source>
        <dbReference type="SAM" id="MobiDB-lite"/>
    </source>
</evidence>
<dbReference type="PANTHER" id="PTHR43737">
    <property type="entry name" value="BLL7424 PROTEIN"/>
    <property type="match status" value="1"/>
</dbReference>